<evidence type="ECO:0000313" key="3">
    <source>
        <dbReference type="Proteomes" id="UP000243950"/>
    </source>
</evidence>
<keyword evidence="3" id="KW-1185">Reference proteome</keyword>
<dbReference type="RefSeq" id="WP_093504585.1">
    <property type="nucleotide sequence ID" value="NZ_BSSG01000005.1"/>
</dbReference>
<evidence type="ECO:0000313" key="2">
    <source>
        <dbReference type="EMBL" id="SFD89485.1"/>
    </source>
</evidence>
<feature type="domain" description="N-acetyltransferase" evidence="1">
    <location>
        <begin position="16"/>
        <end position="174"/>
    </location>
</feature>
<dbReference type="GO" id="GO:0005737">
    <property type="term" value="C:cytoplasm"/>
    <property type="evidence" value="ECO:0007669"/>
    <property type="project" value="TreeGrafter"/>
</dbReference>
<dbReference type="InterPro" id="IPR000182">
    <property type="entry name" value="GNAT_dom"/>
</dbReference>
<protein>
    <submittedName>
        <fullName evidence="2">Ribosomal-protein-alanine N-acetyltransferase</fullName>
    </submittedName>
</protein>
<dbReference type="Proteomes" id="UP000243950">
    <property type="component" value="Unassembled WGS sequence"/>
</dbReference>
<dbReference type="InterPro" id="IPR051531">
    <property type="entry name" value="N-acetyltransferase"/>
</dbReference>
<name>A0A1I1W2V7_PSEOC</name>
<dbReference type="PROSITE" id="PS51186">
    <property type="entry name" value="GNAT"/>
    <property type="match status" value="1"/>
</dbReference>
<dbReference type="InterPro" id="IPR016181">
    <property type="entry name" value="Acyl_CoA_acyltransferase"/>
</dbReference>
<organism evidence="2 3">
    <name type="scientific">Pseudomonas straminea</name>
    <dbReference type="NCBI Taxonomy" id="47882"/>
    <lineage>
        <taxon>Bacteria</taxon>
        <taxon>Pseudomonadati</taxon>
        <taxon>Pseudomonadota</taxon>
        <taxon>Gammaproteobacteria</taxon>
        <taxon>Pseudomonadales</taxon>
        <taxon>Pseudomonadaceae</taxon>
        <taxon>Phytopseudomonas</taxon>
    </lineage>
</organism>
<sequence>MDSSTTAFPEFSFAGYRLRRILPGDIEQVYAGLSHPQVIAHYGVSYSSLAAAGEQMQWYEQLLADEAGIWWGLANDRNVLIGACGFNDWSHEHQGIEMGYWLLPDHWQRGLMQQALPHILRHALVVMNVHRIHLDIEPENVASWRLAEKLGFSFEGTLRDVEYKDGRYLSLHQYSLLATDQAARVLLKG</sequence>
<dbReference type="GO" id="GO:0008999">
    <property type="term" value="F:protein-N-terminal-alanine acetyltransferase activity"/>
    <property type="evidence" value="ECO:0007669"/>
    <property type="project" value="TreeGrafter"/>
</dbReference>
<dbReference type="Gene3D" id="3.40.630.30">
    <property type="match status" value="1"/>
</dbReference>
<reference evidence="3" key="1">
    <citation type="submission" date="2016-10" db="EMBL/GenBank/DDBJ databases">
        <authorList>
            <person name="Varghese N."/>
            <person name="Submissions S."/>
        </authorList>
    </citation>
    <scope>NUCLEOTIDE SEQUENCE [LARGE SCALE GENOMIC DNA]</scope>
    <source>
        <strain evidence="3">JCM 2783</strain>
    </source>
</reference>
<keyword evidence="2" id="KW-0808">Transferase</keyword>
<dbReference type="Pfam" id="PF13302">
    <property type="entry name" value="Acetyltransf_3"/>
    <property type="match status" value="1"/>
</dbReference>
<dbReference type="EMBL" id="FOMO01000005">
    <property type="protein sequence ID" value="SFD89485.1"/>
    <property type="molecule type" value="Genomic_DNA"/>
</dbReference>
<dbReference type="PANTHER" id="PTHR43792">
    <property type="entry name" value="GNAT FAMILY, PUTATIVE (AFU_ORTHOLOGUE AFUA_3G00765)-RELATED-RELATED"/>
    <property type="match status" value="1"/>
</dbReference>
<evidence type="ECO:0000259" key="1">
    <source>
        <dbReference type="PROSITE" id="PS51186"/>
    </source>
</evidence>
<dbReference type="AlphaFoldDB" id="A0A1I1W2V7"/>
<accession>A0A1I1W2V7</accession>
<gene>
    <name evidence="2" type="ORF">SAMN05216372_105187</name>
</gene>
<dbReference type="SUPFAM" id="SSF55729">
    <property type="entry name" value="Acyl-CoA N-acyltransferases (Nat)"/>
    <property type="match status" value="1"/>
</dbReference>
<proteinExistence type="predicted"/>
<dbReference type="PANTHER" id="PTHR43792:SF9">
    <property type="entry name" value="RIBOSOMAL-PROTEIN-ALANINE ACETYLTRANSFERASE"/>
    <property type="match status" value="1"/>
</dbReference>